<evidence type="ECO:0000313" key="3">
    <source>
        <dbReference type="EMBL" id="OGE18691.1"/>
    </source>
</evidence>
<keyword evidence="2" id="KW-0472">Membrane</keyword>
<evidence type="ECO:0000256" key="1">
    <source>
        <dbReference type="SAM" id="MobiDB-lite"/>
    </source>
</evidence>
<feature type="transmembrane region" description="Helical" evidence="2">
    <location>
        <begin position="77"/>
        <end position="95"/>
    </location>
</feature>
<evidence type="ECO:0000313" key="4">
    <source>
        <dbReference type="Proteomes" id="UP000176336"/>
    </source>
</evidence>
<reference evidence="3 4" key="1">
    <citation type="journal article" date="2016" name="Nat. Commun.">
        <title>Thousands of microbial genomes shed light on interconnected biogeochemical processes in an aquifer system.</title>
        <authorList>
            <person name="Anantharaman K."/>
            <person name="Brown C.T."/>
            <person name="Hug L.A."/>
            <person name="Sharon I."/>
            <person name="Castelle C.J."/>
            <person name="Probst A.J."/>
            <person name="Thomas B.C."/>
            <person name="Singh A."/>
            <person name="Wilkins M.J."/>
            <person name="Karaoz U."/>
            <person name="Brodie E.L."/>
            <person name="Williams K.H."/>
            <person name="Hubbard S.S."/>
            <person name="Banfield J.F."/>
        </authorList>
    </citation>
    <scope>NUCLEOTIDE SEQUENCE [LARGE SCALE GENOMIC DNA]</scope>
</reference>
<feature type="region of interest" description="Disordered" evidence="1">
    <location>
        <begin position="1"/>
        <end position="24"/>
    </location>
</feature>
<organism evidence="3 4">
    <name type="scientific">Candidatus Daviesbacteria bacterium RIFCSPHIGHO2_01_FULL_41_23</name>
    <dbReference type="NCBI Taxonomy" id="1797764"/>
    <lineage>
        <taxon>Bacteria</taxon>
        <taxon>Candidatus Daviesiibacteriota</taxon>
    </lineage>
</organism>
<dbReference type="Proteomes" id="UP000176336">
    <property type="component" value="Unassembled WGS sequence"/>
</dbReference>
<gene>
    <name evidence="3" type="ORF">A2871_04310</name>
</gene>
<keyword evidence="2" id="KW-1133">Transmembrane helix</keyword>
<feature type="transmembrane region" description="Helical" evidence="2">
    <location>
        <begin position="54"/>
        <end position="71"/>
    </location>
</feature>
<dbReference type="EMBL" id="MFCR01000011">
    <property type="protein sequence ID" value="OGE18691.1"/>
    <property type="molecule type" value="Genomic_DNA"/>
</dbReference>
<sequence>MPKDKPKEEVRKQRRPAENTRPEFFTPKMGEAEEIKTLLSWEAPARPFRKKDRSFYTTIAVFAVLLIMITFLMQEFLLMGVILSFVFVAYVLASVPPKDIIYTISTQGITVGEDFYFWHFLDSFWFKEKDGFKIVHIQTLLRFPTQLMLVLKAGDEEKVKKIVSRFLPFHEKPYKSWMEKWTESLQKHFPLENIHR</sequence>
<feature type="compositionally biased region" description="Basic and acidic residues" evidence="1">
    <location>
        <begin position="1"/>
        <end position="21"/>
    </location>
</feature>
<evidence type="ECO:0000256" key="2">
    <source>
        <dbReference type="SAM" id="Phobius"/>
    </source>
</evidence>
<protein>
    <recommendedName>
        <fullName evidence="5">DUF5673 domain-containing protein</fullName>
    </recommendedName>
</protein>
<evidence type="ECO:0008006" key="5">
    <source>
        <dbReference type="Google" id="ProtNLM"/>
    </source>
</evidence>
<proteinExistence type="predicted"/>
<keyword evidence="2" id="KW-0812">Transmembrane</keyword>
<comment type="caution">
    <text evidence="3">The sequence shown here is derived from an EMBL/GenBank/DDBJ whole genome shotgun (WGS) entry which is preliminary data.</text>
</comment>
<name>A0A1F5IQP6_9BACT</name>
<dbReference type="AlphaFoldDB" id="A0A1F5IQP6"/>
<accession>A0A1F5IQP6</accession>